<evidence type="ECO:0000313" key="2">
    <source>
        <dbReference type="Proteomes" id="UP001157418"/>
    </source>
</evidence>
<accession>A0AAU9MIR5</accession>
<name>A0AAU9MIR5_9ASTR</name>
<comment type="caution">
    <text evidence="1">The sequence shown here is derived from an EMBL/GenBank/DDBJ whole genome shotgun (WGS) entry which is preliminary data.</text>
</comment>
<dbReference type="EMBL" id="CAKMRJ010002223">
    <property type="protein sequence ID" value="CAH1426367.1"/>
    <property type="molecule type" value="Genomic_DNA"/>
</dbReference>
<dbReference type="Proteomes" id="UP001157418">
    <property type="component" value="Unassembled WGS sequence"/>
</dbReference>
<proteinExistence type="predicted"/>
<keyword evidence="2" id="KW-1185">Reference proteome</keyword>
<evidence type="ECO:0000313" key="1">
    <source>
        <dbReference type="EMBL" id="CAH1426367.1"/>
    </source>
</evidence>
<reference evidence="1 2" key="1">
    <citation type="submission" date="2022-01" db="EMBL/GenBank/DDBJ databases">
        <authorList>
            <person name="Xiong W."/>
            <person name="Schranz E."/>
        </authorList>
    </citation>
    <scope>NUCLEOTIDE SEQUENCE [LARGE SCALE GENOMIC DNA]</scope>
</reference>
<organism evidence="1 2">
    <name type="scientific">Lactuca virosa</name>
    <dbReference type="NCBI Taxonomy" id="75947"/>
    <lineage>
        <taxon>Eukaryota</taxon>
        <taxon>Viridiplantae</taxon>
        <taxon>Streptophyta</taxon>
        <taxon>Embryophyta</taxon>
        <taxon>Tracheophyta</taxon>
        <taxon>Spermatophyta</taxon>
        <taxon>Magnoliopsida</taxon>
        <taxon>eudicotyledons</taxon>
        <taxon>Gunneridae</taxon>
        <taxon>Pentapetalae</taxon>
        <taxon>asterids</taxon>
        <taxon>campanulids</taxon>
        <taxon>Asterales</taxon>
        <taxon>Asteraceae</taxon>
        <taxon>Cichorioideae</taxon>
        <taxon>Cichorieae</taxon>
        <taxon>Lactucinae</taxon>
        <taxon>Lactuca</taxon>
    </lineage>
</organism>
<dbReference type="AlphaFoldDB" id="A0AAU9MIR5"/>
<protein>
    <submittedName>
        <fullName evidence="1">Uncharacterized protein</fullName>
    </submittedName>
</protein>
<gene>
    <name evidence="1" type="ORF">LVIROSA_LOCUS13451</name>
</gene>
<sequence length="92" mass="10505">MAAEMVDLKERLMTEMDALNHEMDDIRVGNIVVASMLHDLKNHFYSLEVGYVKVPTESKAMKMKVKNVKGFLGLSQWLAWGFKWVDLVFGDG</sequence>